<dbReference type="SMART" id="SM00849">
    <property type="entry name" value="Lactamase_B"/>
    <property type="match status" value="1"/>
</dbReference>
<evidence type="ECO:0000259" key="1">
    <source>
        <dbReference type="PROSITE" id="PS50206"/>
    </source>
</evidence>
<dbReference type="Pfam" id="PF00581">
    <property type="entry name" value="Rhodanese"/>
    <property type="match status" value="1"/>
</dbReference>
<dbReference type="OrthoDB" id="9784009at2"/>
<proteinExistence type="predicted"/>
<dbReference type="InterPro" id="IPR001279">
    <property type="entry name" value="Metallo-B-lactamas"/>
</dbReference>
<dbReference type="AlphaFoldDB" id="A0A074LPV5"/>
<dbReference type="PROSITE" id="PS50206">
    <property type="entry name" value="RHODANESE_3"/>
    <property type="match status" value="1"/>
</dbReference>
<comment type="caution">
    <text evidence="2">The sequence shown here is derived from an EMBL/GenBank/DDBJ whole genome shotgun (WGS) entry which is preliminary data.</text>
</comment>
<dbReference type="SUPFAM" id="SSF52821">
    <property type="entry name" value="Rhodanese/Cell cycle control phosphatase"/>
    <property type="match status" value="1"/>
</dbReference>
<protein>
    <recommendedName>
        <fullName evidence="1">Rhodanese domain-containing protein</fullName>
    </recommendedName>
</protein>
<dbReference type="InterPro" id="IPR044528">
    <property type="entry name" value="POD-like_MBL-fold"/>
</dbReference>
<dbReference type="GO" id="GO:0050313">
    <property type="term" value="F:sulfur dioxygenase activity"/>
    <property type="evidence" value="ECO:0007669"/>
    <property type="project" value="InterPro"/>
</dbReference>
<dbReference type="SMART" id="SM00450">
    <property type="entry name" value="RHOD"/>
    <property type="match status" value="1"/>
</dbReference>
<accession>A0A074LPV5</accession>
<dbReference type="InterPro" id="IPR036866">
    <property type="entry name" value="RibonucZ/Hydroxyglut_hydro"/>
</dbReference>
<dbReference type="Pfam" id="PF00753">
    <property type="entry name" value="Lactamase_B"/>
    <property type="match status" value="1"/>
</dbReference>
<dbReference type="InterPro" id="IPR051682">
    <property type="entry name" value="Mito_Persulfide_Diox"/>
</dbReference>
<dbReference type="PANTHER" id="PTHR43084">
    <property type="entry name" value="PERSULFIDE DIOXYGENASE ETHE1"/>
    <property type="match status" value="1"/>
</dbReference>
<dbReference type="Gene3D" id="3.40.250.10">
    <property type="entry name" value="Rhodanese-like domain"/>
    <property type="match status" value="1"/>
</dbReference>
<dbReference type="EMBL" id="JMIR01000031">
    <property type="protein sequence ID" value="KEO81893.1"/>
    <property type="molecule type" value="Genomic_DNA"/>
</dbReference>
<evidence type="ECO:0000313" key="2">
    <source>
        <dbReference type="EMBL" id="KEO81893.1"/>
    </source>
</evidence>
<dbReference type="PANTHER" id="PTHR43084:SF7">
    <property type="entry name" value="BETA-LACTAMASE DOMAIN PROTEIN"/>
    <property type="match status" value="1"/>
</dbReference>
<feature type="domain" description="Rhodanese" evidence="1">
    <location>
        <begin position="17"/>
        <end position="113"/>
    </location>
</feature>
<organism evidence="2 3">
    <name type="scientific">Tumebacillus flagellatus</name>
    <dbReference type="NCBI Taxonomy" id="1157490"/>
    <lineage>
        <taxon>Bacteria</taxon>
        <taxon>Bacillati</taxon>
        <taxon>Bacillota</taxon>
        <taxon>Bacilli</taxon>
        <taxon>Bacillales</taxon>
        <taxon>Alicyclobacillaceae</taxon>
        <taxon>Tumebacillus</taxon>
    </lineage>
</organism>
<reference evidence="2 3" key="1">
    <citation type="journal article" date="2013" name="Int. J. Syst. Evol. Microbiol.">
        <title>Tumebacillus flagellatus sp. nov., an alpha-amylase/pullulanase-producing bacterium isolated from cassava wastewater.</title>
        <authorList>
            <person name="Wang Q."/>
            <person name="Xie N."/>
            <person name="Qin Y."/>
            <person name="Shen N."/>
            <person name="Zhu J."/>
            <person name="Mi H."/>
            <person name="Huang R."/>
        </authorList>
    </citation>
    <scope>NUCLEOTIDE SEQUENCE [LARGE SCALE GENOMIC DNA]</scope>
    <source>
        <strain evidence="2 3">GST4</strain>
    </source>
</reference>
<dbReference type="GO" id="GO:0006749">
    <property type="term" value="P:glutathione metabolic process"/>
    <property type="evidence" value="ECO:0007669"/>
    <property type="project" value="InterPro"/>
</dbReference>
<gene>
    <name evidence="2" type="ORF">EL26_18835</name>
</gene>
<dbReference type="STRING" id="1157490.EL26_18835"/>
<dbReference type="Proteomes" id="UP000027931">
    <property type="component" value="Unassembled WGS sequence"/>
</dbReference>
<dbReference type="eggNOG" id="COG0491">
    <property type="taxonomic scope" value="Bacteria"/>
</dbReference>
<sequence>MAVGIVTPKDLYARLAQGEEVFILDVRVIDDFENWHVDGPTVTSINIPYVEFLSEDDTAWKKLLPADRPILVNCARGRSAKIVADVLDRHGYDAAYLEHGMLGWSEVYAPVTVFEEEGWKLIQLNRVGKGCLSYVILSDASALVVDAGRHVDEYLEVASAHGAKVQHVVDTHLHADHISGGVELASCTGATYYISSGELQGSPLPHTPLEQHRTWTFGSVTVQVLAIPTPGHTPGSVSLLLNGRFLLSGDTVFVGGLGRPDLGGKAREWAQQLYDTVFTTIAALPDDVLVLPAHYASQDEYHARGFVGADLGTIRSVNDAMRLSSREAFVTQFASDGGTTPPNHTEISAVNRGEKTIDPARALELESGPNRCAAKHAPR</sequence>
<dbReference type="InterPro" id="IPR036873">
    <property type="entry name" value="Rhodanese-like_dom_sf"/>
</dbReference>
<name>A0A074LPV5_9BACL</name>
<dbReference type="CDD" id="cd07724">
    <property type="entry name" value="POD-like_MBL-fold"/>
    <property type="match status" value="1"/>
</dbReference>
<dbReference type="Gene3D" id="3.60.15.10">
    <property type="entry name" value="Ribonuclease Z/Hydroxyacylglutathione hydrolase-like"/>
    <property type="match status" value="1"/>
</dbReference>
<evidence type="ECO:0000313" key="3">
    <source>
        <dbReference type="Proteomes" id="UP000027931"/>
    </source>
</evidence>
<dbReference type="eggNOG" id="COG0607">
    <property type="taxonomic scope" value="Bacteria"/>
</dbReference>
<keyword evidence="3" id="KW-1185">Reference proteome</keyword>
<dbReference type="InterPro" id="IPR001763">
    <property type="entry name" value="Rhodanese-like_dom"/>
</dbReference>
<dbReference type="SUPFAM" id="SSF56281">
    <property type="entry name" value="Metallo-hydrolase/oxidoreductase"/>
    <property type="match status" value="1"/>
</dbReference>
<dbReference type="GO" id="GO:0070813">
    <property type="term" value="P:hydrogen sulfide metabolic process"/>
    <property type="evidence" value="ECO:0007669"/>
    <property type="project" value="TreeGrafter"/>
</dbReference>
<dbReference type="RefSeq" id="WP_038092028.1">
    <property type="nucleotide sequence ID" value="NZ_JMIR01000031.1"/>
</dbReference>